<dbReference type="EMBL" id="CP047895">
    <property type="protein sequence ID" value="QHL90508.1"/>
    <property type="molecule type" value="Genomic_DNA"/>
</dbReference>
<dbReference type="InterPro" id="IPR052945">
    <property type="entry name" value="Mitotic_Regulator"/>
</dbReference>
<reference evidence="1 2" key="1">
    <citation type="submission" date="2020-01" db="EMBL/GenBank/DDBJ databases">
        <title>Sphingomonas sp. C33 whole genome sequece.</title>
        <authorList>
            <person name="Park C."/>
        </authorList>
    </citation>
    <scope>NUCLEOTIDE SEQUENCE [LARGE SCALE GENOMIC DNA]</scope>
    <source>
        <strain evidence="1 2">C33</strain>
    </source>
</reference>
<dbReference type="PANTHER" id="PTHR43628">
    <property type="entry name" value="ACTIVATOR OF C KINASE PROTEIN 1-RELATED"/>
    <property type="match status" value="1"/>
</dbReference>
<dbReference type="InterPro" id="IPR006597">
    <property type="entry name" value="Sel1-like"/>
</dbReference>
<protein>
    <recommendedName>
        <fullName evidence="3">Sel1 repeat family protein</fullName>
    </recommendedName>
</protein>
<dbReference type="InterPro" id="IPR011990">
    <property type="entry name" value="TPR-like_helical_dom_sf"/>
</dbReference>
<sequence>MDRAADLVRLHDDGGCRLWRGHDVVTLQCRAEQGEKAAQLALGVAYETGVGVAQDHRRAAQLYRQAATPVSGIVYVYSPAVGRAPAQVMPVHAGPEHPGLREAMLRLARLYELGLGVRRNPAKAAAWRARAAR</sequence>
<proteinExistence type="predicted"/>
<dbReference type="Gene3D" id="1.25.40.10">
    <property type="entry name" value="Tetratricopeptide repeat domain"/>
    <property type="match status" value="1"/>
</dbReference>
<gene>
    <name evidence="1" type="ORF">GVO57_06215</name>
</gene>
<dbReference type="Proteomes" id="UP000464468">
    <property type="component" value="Chromosome"/>
</dbReference>
<dbReference type="AlphaFoldDB" id="A0A7Z2S5L8"/>
<dbReference type="RefSeq" id="WP_160592436.1">
    <property type="nucleotide sequence ID" value="NZ_CP047895.1"/>
</dbReference>
<accession>A0A7Z2S5L8</accession>
<dbReference type="Pfam" id="PF08238">
    <property type="entry name" value="Sel1"/>
    <property type="match status" value="2"/>
</dbReference>
<dbReference type="PANTHER" id="PTHR43628:SF1">
    <property type="entry name" value="CHITIN SYNTHASE REGULATORY FACTOR 2-RELATED"/>
    <property type="match status" value="1"/>
</dbReference>
<evidence type="ECO:0008006" key="3">
    <source>
        <dbReference type="Google" id="ProtNLM"/>
    </source>
</evidence>
<dbReference type="SUPFAM" id="SSF81901">
    <property type="entry name" value="HCP-like"/>
    <property type="match status" value="1"/>
</dbReference>
<evidence type="ECO:0000313" key="1">
    <source>
        <dbReference type="EMBL" id="QHL90508.1"/>
    </source>
</evidence>
<dbReference type="SMART" id="SM00671">
    <property type="entry name" value="SEL1"/>
    <property type="match status" value="2"/>
</dbReference>
<name>A0A7Z2S5L8_9SPHN</name>
<evidence type="ECO:0000313" key="2">
    <source>
        <dbReference type="Proteomes" id="UP000464468"/>
    </source>
</evidence>
<dbReference type="KEGG" id="schy:GVO57_06215"/>
<keyword evidence="2" id="KW-1185">Reference proteome</keyword>
<organism evidence="1 2">
    <name type="scientific">Sphingomonas changnyeongensis</name>
    <dbReference type="NCBI Taxonomy" id="2698679"/>
    <lineage>
        <taxon>Bacteria</taxon>
        <taxon>Pseudomonadati</taxon>
        <taxon>Pseudomonadota</taxon>
        <taxon>Alphaproteobacteria</taxon>
        <taxon>Sphingomonadales</taxon>
        <taxon>Sphingomonadaceae</taxon>
        <taxon>Sphingomonas</taxon>
    </lineage>
</organism>